<reference evidence="2 3" key="1">
    <citation type="submission" date="2020-08" db="EMBL/GenBank/DDBJ databases">
        <title>Genomic Encyclopedia of Archaeal and Bacterial Type Strains, Phase II (KMG-II): from individual species to whole genera.</title>
        <authorList>
            <person name="Goeker M."/>
        </authorList>
    </citation>
    <scope>NUCLEOTIDE SEQUENCE [LARGE SCALE GENOMIC DNA]</scope>
    <source>
        <strain evidence="2 3">DSM 43850</strain>
    </source>
</reference>
<dbReference type="RefSeq" id="WP_182839079.1">
    <property type="nucleotide sequence ID" value="NZ_BAAABQ010000016.1"/>
</dbReference>
<sequence>MAPAKLTPLALAVLELLAERPMHPYEIAQLMRERQMDRRVKVKAGSLYHTVERLHGQELIEVVDTQRDGRRPERTVYGMTEAGRAALVARASEIIGSVAEEYPEFTSGLGVVNDLDREQALTQLRRREQVLVEQSSVDELINAELTGKALPPIYWLDFQYVRDLRAFELAWTRRLIEDIDSGRLRWQPRTAHENGTP</sequence>
<evidence type="ECO:0000313" key="2">
    <source>
        <dbReference type="EMBL" id="MBA8928891.1"/>
    </source>
</evidence>
<dbReference type="Proteomes" id="UP000517916">
    <property type="component" value="Unassembled WGS sequence"/>
</dbReference>
<keyword evidence="3" id="KW-1185">Reference proteome</keyword>
<proteinExistence type="predicted"/>
<accession>A0ABR6BPQ1</accession>
<dbReference type="InterPro" id="IPR036388">
    <property type="entry name" value="WH-like_DNA-bd_sf"/>
</dbReference>
<evidence type="ECO:0000313" key="3">
    <source>
        <dbReference type="Proteomes" id="UP000517916"/>
    </source>
</evidence>
<dbReference type="GO" id="GO:0003677">
    <property type="term" value="F:DNA binding"/>
    <property type="evidence" value="ECO:0007669"/>
    <property type="project" value="UniProtKB-KW"/>
</dbReference>
<dbReference type="EMBL" id="JACJID010000004">
    <property type="protein sequence ID" value="MBA8928891.1"/>
    <property type="molecule type" value="Genomic_DNA"/>
</dbReference>
<dbReference type="InterPro" id="IPR005149">
    <property type="entry name" value="Tscrpt_reg_PadR_N"/>
</dbReference>
<protein>
    <submittedName>
        <fullName evidence="2">DNA-binding PadR family transcriptional regulator</fullName>
    </submittedName>
</protein>
<feature type="domain" description="Transcription regulator PadR N-terminal" evidence="1">
    <location>
        <begin position="13"/>
        <end position="87"/>
    </location>
</feature>
<gene>
    <name evidence="2" type="ORF">BC739_006108</name>
</gene>
<dbReference type="PANTHER" id="PTHR43252:SF7">
    <property type="entry name" value="TRANSCRIPTIONAL REGULATOR YQJI"/>
    <property type="match status" value="1"/>
</dbReference>
<organism evidence="2 3">
    <name type="scientific">Kutzneria viridogrisea</name>
    <dbReference type="NCBI Taxonomy" id="47990"/>
    <lineage>
        <taxon>Bacteria</taxon>
        <taxon>Bacillati</taxon>
        <taxon>Actinomycetota</taxon>
        <taxon>Actinomycetes</taxon>
        <taxon>Pseudonocardiales</taxon>
        <taxon>Pseudonocardiaceae</taxon>
        <taxon>Kutzneria</taxon>
    </lineage>
</organism>
<dbReference type="PANTHER" id="PTHR43252">
    <property type="entry name" value="TRANSCRIPTIONAL REGULATOR YQJI"/>
    <property type="match status" value="1"/>
</dbReference>
<dbReference type="InterPro" id="IPR036390">
    <property type="entry name" value="WH_DNA-bd_sf"/>
</dbReference>
<evidence type="ECO:0000259" key="1">
    <source>
        <dbReference type="Pfam" id="PF03551"/>
    </source>
</evidence>
<comment type="caution">
    <text evidence="2">The sequence shown here is derived from an EMBL/GenBank/DDBJ whole genome shotgun (WGS) entry which is preliminary data.</text>
</comment>
<dbReference type="SUPFAM" id="SSF46785">
    <property type="entry name" value="Winged helix' DNA-binding domain"/>
    <property type="match status" value="1"/>
</dbReference>
<keyword evidence="2" id="KW-0238">DNA-binding</keyword>
<dbReference type="Pfam" id="PF03551">
    <property type="entry name" value="PadR"/>
    <property type="match status" value="1"/>
</dbReference>
<dbReference type="Gene3D" id="1.10.10.10">
    <property type="entry name" value="Winged helix-like DNA-binding domain superfamily/Winged helix DNA-binding domain"/>
    <property type="match status" value="1"/>
</dbReference>
<name>A0ABR6BPQ1_9PSEU</name>